<dbReference type="OrthoDB" id="1302255at2759"/>
<dbReference type="UniPathway" id="UPA00378"/>
<evidence type="ECO:0000313" key="2">
    <source>
        <dbReference type="Proteomes" id="UP000325081"/>
    </source>
</evidence>
<feature type="non-terminal residue" evidence="1">
    <location>
        <position position="118"/>
    </location>
</feature>
<name>A0A5A7QD50_STRAF</name>
<dbReference type="GO" id="GO:0016740">
    <property type="term" value="F:transferase activity"/>
    <property type="evidence" value="ECO:0007669"/>
    <property type="project" value="UniProtKB-KW"/>
</dbReference>
<keyword evidence="2" id="KW-1185">Reference proteome</keyword>
<organism evidence="1 2">
    <name type="scientific">Striga asiatica</name>
    <name type="common">Asiatic witchweed</name>
    <name type="synonym">Buchnera asiatica</name>
    <dbReference type="NCBI Taxonomy" id="4170"/>
    <lineage>
        <taxon>Eukaryota</taxon>
        <taxon>Viridiplantae</taxon>
        <taxon>Streptophyta</taxon>
        <taxon>Embryophyta</taxon>
        <taxon>Tracheophyta</taxon>
        <taxon>Spermatophyta</taxon>
        <taxon>Magnoliopsida</taxon>
        <taxon>eudicotyledons</taxon>
        <taxon>Gunneridae</taxon>
        <taxon>Pentapetalae</taxon>
        <taxon>asterids</taxon>
        <taxon>lamiids</taxon>
        <taxon>Lamiales</taxon>
        <taxon>Orobanchaceae</taxon>
        <taxon>Buchnereae</taxon>
        <taxon>Striga</taxon>
    </lineage>
</organism>
<keyword evidence="1" id="KW-0808">Transferase</keyword>
<protein>
    <submittedName>
        <fullName evidence="1">Glycosyltransferase 48 kDa subunit</fullName>
    </submittedName>
</protein>
<sequence>MVHGETEESVIASIIFQVTSIQDLRKLGFSGSVDAASLLEFVDVGHDLILVVDASIAVEYMVDFDEDPAALVINHTSYAVSETEGDHTLMASGHLIQSEAILGSLKIEFSEGAVQLHQ</sequence>
<dbReference type="Proteomes" id="UP000325081">
    <property type="component" value="Unassembled WGS sequence"/>
</dbReference>
<evidence type="ECO:0000313" key="1">
    <source>
        <dbReference type="EMBL" id="GER41891.1"/>
    </source>
</evidence>
<accession>A0A5A7QD50</accession>
<reference evidence="2" key="1">
    <citation type="journal article" date="2019" name="Curr. Biol.">
        <title>Genome Sequence of Striga asiatica Provides Insight into the Evolution of Plant Parasitism.</title>
        <authorList>
            <person name="Yoshida S."/>
            <person name="Kim S."/>
            <person name="Wafula E.K."/>
            <person name="Tanskanen J."/>
            <person name="Kim Y.M."/>
            <person name="Honaas L."/>
            <person name="Yang Z."/>
            <person name="Spallek T."/>
            <person name="Conn C.E."/>
            <person name="Ichihashi Y."/>
            <person name="Cheong K."/>
            <person name="Cui S."/>
            <person name="Der J.P."/>
            <person name="Gundlach H."/>
            <person name="Jiao Y."/>
            <person name="Hori C."/>
            <person name="Ishida J.K."/>
            <person name="Kasahara H."/>
            <person name="Kiba T."/>
            <person name="Kim M.S."/>
            <person name="Koo N."/>
            <person name="Laohavisit A."/>
            <person name="Lee Y.H."/>
            <person name="Lumba S."/>
            <person name="McCourt P."/>
            <person name="Mortimer J.C."/>
            <person name="Mutuku J.M."/>
            <person name="Nomura T."/>
            <person name="Sasaki-Sekimoto Y."/>
            <person name="Seto Y."/>
            <person name="Wang Y."/>
            <person name="Wakatake T."/>
            <person name="Sakakibara H."/>
            <person name="Demura T."/>
            <person name="Yamaguchi S."/>
            <person name="Yoneyama K."/>
            <person name="Manabe R.I."/>
            <person name="Nelson D.C."/>
            <person name="Schulman A.H."/>
            <person name="Timko M.P."/>
            <person name="dePamphilis C.W."/>
            <person name="Choi D."/>
            <person name="Shirasu K."/>
        </authorList>
    </citation>
    <scope>NUCLEOTIDE SEQUENCE [LARGE SCALE GENOMIC DNA]</scope>
    <source>
        <strain evidence="2">cv. UVA1</strain>
    </source>
</reference>
<dbReference type="EMBL" id="BKCP01006183">
    <property type="protein sequence ID" value="GER41891.1"/>
    <property type="molecule type" value="Genomic_DNA"/>
</dbReference>
<proteinExistence type="predicted"/>
<comment type="caution">
    <text evidence="1">The sequence shown here is derived from an EMBL/GenBank/DDBJ whole genome shotgun (WGS) entry which is preliminary data.</text>
</comment>
<gene>
    <name evidence="1" type="ORF">STAS_18639</name>
</gene>
<dbReference type="AlphaFoldDB" id="A0A5A7QD50"/>